<dbReference type="EMBL" id="CP058350">
    <property type="protein sequence ID" value="QLF69785.1"/>
    <property type="molecule type" value="Genomic_DNA"/>
</dbReference>
<gene>
    <name evidence="1" type="ORF">FE840_009640</name>
</gene>
<evidence type="ECO:0008006" key="3">
    <source>
        <dbReference type="Google" id="ProtNLM"/>
    </source>
</evidence>
<protein>
    <recommendedName>
        <fullName evidence="3">Anti-sigma factor</fullName>
    </recommendedName>
</protein>
<name>A0ABX6QMM7_9HYPH</name>
<organism evidence="1 2">
    <name type="scientific">Peteryoungia desertarenae</name>
    <dbReference type="NCBI Taxonomy" id="1813451"/>
    <lineage>
        <taxon>Bacteria</taxon>
        <taxon>Pseudomonadati</taxon>
        <taxon>Pseudomonadota</taxon>
        <taxon>Alphaproteobacteria</taxon>
        <taxon>Hyphomicrobiales</taxon>
        <taxon>Rhizobiaceae</taxon>
        <taxon>Peteryoungia</taxon>
    </lineage>
</organism>
<dbReference type="RefSeq" id="WP_138288296.1">
    <property type="nucleotide sequence ID" value="NZ_CP058350.1"/>
</dbReference>
<sequence length="256" mass="26183">MTQMISDETLMAFADGELDAETSAMIESALEKDEALADRLALFLDSKALLATTMKPLIDEPLPPKLSLGVQDAIDKAVMAGHAADDTVIAFRPKPASAQPRSSGPAIAPSRASMALAASLAGILFGLAGFLAGRSAAPVMDSGVAALHAALSTLPSGTATELASGTSFSAIASFRDGDGHLCREYEVKAQDTQTTAIACHGPEGWQTRLALTNPLADGYVPASALETVESYLAALGAGEPLSLQEEADGIAALATK</sequence>
<proteinExistence type="predicted"/>
<evidence type="ECO:0000313" key="2">
    <source>
        <dbReference type="Proteomes" id="UP000308530"/>
    </source>
</evidence>
<dbReference type="Proteomes" id="UP000308530">
    <property type="component" value="Chromosome"/>
</dbReference>
<keyword evidence="2" id="KW-1185">Reference proteome</keyword>
<accession>A0ABX6QMM7</accession>
<reference evidence="1 2" key="1">
    <citation type="submission" date="2020-06" db="EMBL/GenBank/DDBJ databases">
        <title>Genome sequence of Rhizobium sp strain ADMK78.</title>
        <authorList>
            <person name="Rahi P."/>
        </authorList>
    </citation>
    <scope>NUCLEOTIDE SEQUENCE [LARGE SCALE GENOMIC DNA]</scope>
    <source>
        <strain evidence="1 2">ADMK78</strain>
    </source>
</reference>
<evidence type="ECO:0000313" key="1">
    <source>
        <dbReference type="EMBL" id="QLF69785.1"/>
    </source>
</evidence>